<comment type="caution">
    <text evidence="4">The sequence shown here is derived from an EMBL/GenBank/DDBJ whole genome shotgun (WGS) entry which is preliminary data.</text>
</comment>
<dbReference type="Proteomes" id="UP000824469">
    <property type="component" value="Unassembled WGS sequence"/>
</dbReference>
<accession>A0AA38G4T7</accession>
<protein>
    <recommendedName>
        <fullName evidence="3">DJ-1/PfpI domain-containing protein</fullName>
    </recommendedName>
</protein>
<evidence type="ECO:0000256" key="1">
    <source>
        <dbReference type="ARBA" id="ARBA00008542"/>
    </source>
</evidence>
<comment type="similarity">
    <text evidence="1">Belongs to the peptidase C56 family.</text>
</comment>
<organism evidence="4 5">
    <name type="scientific">Taxus chinensis</name>
    <name type="common">Chinese yew</name>
    <name type="synonym">Taxus wallichiana var. chinensis</name>
    <dbReference type="NCBI Taxonomy" id="29808"/>
    <lineage>
        <taxon>Eukaryota</taxon>
        <taxon>Viridiplantae</taxon>
        <taxon>Streptophyta</taxon>
        <taxon>Embryophyta</taxon>
        <taxon>Tracheophyta</taxon>
        <taxon>Spermatophyta</taxon>
        <taxon>Pinopsida</taxon>
        <taxon>Pinidae</taxon>
        <taxon>Conifers II</taxon>
        <taxon>Cupressales</taxon>
        <taxon>Taxaceae</taxon>
        <taxon>Taxus</taxon>
    </lineage>
</organism>
<feature type="domain" description="DJ-1/PfpI" evidence="3">
    <location>
        <begin position="1"/>
        <end position="162"/>
    </location>
</feature>
<dbReference type="GO" id="GO:0005737">
    <property type="term" value="C:cytoplasm"/>
    <property type="evidence" value="ECO:0007669"/>
    <property type="project" value="TreeGrafter"/>
</dbReference>
<dbReference type="InterPro" id="IPR006287">
    <property type="entry name" value="DJ-1"/>
</dbReference>
<dbReference type="OMA" id="KATCYPG"/>
<dbReference type="CDD" id="cd03135">
    <property type="entry name" value="GATase1_DJ-1"/>
    <property type="match status" value="1"/>
</dbReference>
<evidence type="ECO:0000313" key="4">
    <source>
        <dbReference type="EMBL" id="KAH9315345.1"/>
    </source>
</evidence>
<evidence type="ECO:0000313" key="5">
    <source>
        <dbReference type="Proteomes" id="UP000824469"/>
    </source>
</evidence>
<reference evidence="4 5" key="1">
    <citation type="journal article" date="2021" name="Nat. Plants">
        <title>The Taxus genome provides insights into paclitaxel biosynthesis.</title>
        <authorList>
            <person name="Xiong X."/>
            <person name="Gou J."/>
            <person name="Liao Q."/>
            <person name="Li Y."/>
            <person name="Zhou Q."/>
            <person name="Bi G."/>
            <person name="Li C."/>
            <person name="Du R."/>
            <person name="Wang X."/>
            <person name="Sun T."/>
            <person name="Guo L."/>
            <person name="Liang H."/>
            <person name="Lu P."/>
            <person name="Wu Y."/>
            <person name="Zhang Z."/>
            <person name="Ro D.K."/>
            <person name="Shang Y."/>
            <person name="Huang S."/>
            <person name="Yan J."/>
        </authorList>
    </citation>
    <scope>NUCLEOTIDE SEQUENCE [LARGE SCALE GENOMIC DNA]</scope>
    <source>
        <strain evidence="4">Ta-2019</strain>
    </source>
</reference>
<dbReference type="PANTHER" id="PTHR48094:SF12">
    <property type="entry name" value="PARKINSON DISEASE PROTEIN 7 HOMOLOG"/>
    <property type="match status" value="1"/>
</dbReference>
<dbReference type="FunFam" id="3.40.50.880:FF:000015">
    <property type="entry name" value="Protein DJ-1 homolog C"/>
    <property type="match status" value="1"/>
</dbReference>
<keyword evidence="5" id="KW-1185">Reference proteome</keyword>
<sequence>VLVPVANGSEEMETVIIIDILRRAGANVVVASIENTLDVVGSSNVKLVSDKLIEDAAASVYDLIILPGGMPGAERLQKSLCLTKLLREQALSNRVYGAICSSPILVLETHGLLKGKKATAHPSFSGRLIDQGAVDAQVVIDGKLITSRGPGTTIEFSMAIVDKLYGQGRAKSVSH</sequence>
<dbReference type="AlphaFoldDB" id="A0AA38G4T7"/>
<keyword evidence="2" id="KW-0677">Repeat</keyword>
<dbReference type="SUPFAM" id="SSF52317">
    <property type="entry name" value="Class I glutamine amidotransferase-like"/>
    <property type="match status" value="1"/>
</dbReference>
<dbReference type="InterPro" id="IPR002818">
    <property type="entry name" value="DJ-1/PfpI"/>
</dbReference>
<dbReference type="InterPro" id="IPR050325">
    <property type="entry name" value="Prot/Nucl_acid_deglycase"/>
</dbReference>
<gene>
    <name evidence="4" type="ORF">KI387_023972</name>
</gene>
<dbReference type="PANTHER" id="PTHR48094">
    <property type="entry name" value="PROTEIN/NUCLEIC ACID DEGLYCASE DJ-1-RELATED"/>
    <property type="match status" value="1"/>
</dbReference>
<evidence type="ECO:0000256" key="2">
    <source>
        <dbReference type="ARBA" id="ARBA00022737"/>
    </source>
</evidence>
<feature type="non-terminal residue" evidence="4">
    <location>
        <position position="175"/>
    </location>
</feature>
<evidence type="ECO:0000259" key="3">
    <source>
        <dbReference type="Pfam" id="PF01965"/>
    </source>
</evidence>
<feature type="non-terminal residue" evidence="4">
    <location>
        <position position="1"/>
    </location>
</feature>
<dbReference type="Pfam" id="PF01965">
    <property type="entry name" value="DJ-1_PfpI"/>
    <property type="match status" value="1"/>
</dbReference>
<dbReference type="Gene3D" id="3.40.50.880">
    <property type="match status" value="1"/>
</dbReference>
<name>A0AA38G4T7_TAXCH</name>
<dbReference type="NCBIfam" id="TIGR01383">
    <property type="entry name" value="not_thiJ"/>
    <property type="match status" value="1"/>
</dbReference>
<dbReference type="EMBL" id="JAHRHJ020000005">
    <property type="protein sequence ID" value="KAH9315345.1"/>
    <property type="molecule type" value="Genomic_DNA"/>
</dbReference>
<proteinExistence type="inferred from homology"/>
<dbReference type="GO" id="GO:1903189">
    <property type="term" value="P:glyoxal metabolic process"/>
    <property type="evidence" value="ECO:0007669"/>
    <property type="project" value="TreeGrafter"/>
</dbReference>
<dbReference type="InterPro" id="IPR029062">
    <property type="entry name" value="Class_I_gatase-like"/>
</dbReference>